<dbReference type="SMART" id="SM01274">
    <property type="entry name" value="malic"/>
    <property type="match status" value="1"/>
</dbReference>
<dbReference type="PANTHER" id="PTHR23406">
    <property type="entry name" value="MALIC ENZYME-RELATED"/>
    <property type="match status" value="1"/>
</dbReference>
<sequence length="533" mass="58026">MSRARAALDALRARAVPIDRYLNLRSLQRADAETFYRVLVSAPKELMPFVYTPVVGEACERYHDLPVRAHGVYITADDAGKVGAKLRRHWREEMRWVRDACGGATRGVETGATDDPVSVAVVTDGERILGLGDLGAGGMGISEGKILLYTVCAGVHPSTCLPVCLDVGTNNERLLNDPNYKGLRRKRLKGEAYDALVDEFMREMRAWQPSCLVQFEDFGNANAFRILEKYRHSGPCFNDDIQGTAAITLAALLGALRVTKGKLEDQRVLFYGAGEAGVGIGELIAMAMEKTGMSHKEAMERCYFMDSKGLVCKSRLDGLQPHKVAFAHDVQFQPDLLSAIDAIKPTALIGVSTIGQAFTEDVVKRMCSINKRPIIFPLSNPTSKSECTFEQAMAWSDGKVVFASGSPFDPVVRKRDGVTVFPAQANNAYVFPALGYAAALTHATQVTDDLFLAAAESLAGITSDAEIDAGHLFPDMNSIRDVSVTLTAEICEMIVAKSLGRAPSGVSTHEDWLKYIASHQYDPGEEQPIASKL</sequence>
<dbReference type="InterPro" id="IPR001891">
    <property type="entry name" value="Malic_OxRdtase"/>
</dbReference>
<feature type="binding site" evidence="6">
    <location>
        <position position="240"/>
    </location>
    <ligand>
        <name>a divalent metal cation</name>
        <dbReference type="ChEBI" id="CHEBI:60240"/>
    </ligand>
</feature>
<evidence type="ECO:0000256" key="1">
    <source>
        <dbReference type="ARBA" id="ARBA00001936"/>
    </source>
</evidence>
<evidence type="ECO:0000259" key="8">
    <source>
        <dbReference type="SMART" id="SM00919"/>
    </source>
</evidence>
<protein>
    <recommendedName>
        <fullName evidence="7">Malic enzyme</fullName>
    </recommendedName>
</protein>
<feature type="active site" description="Proton acceptor" evidence="4">
    <location>
        <position position="145"/>
    </location>
</feature>
<evidence type="ECO:0000256" key="6">
    <source>
        <dbReference type="PIRSR" id="PIRSR000106-3"/>
    </source>
</evidence>
<dbReference type="InterPro" id="IPR036291">
    <property type="entry name" value="NAD(P)-bd_dom_sf"/>
</dbReference>
<name>A0A1Y5IKQ1_OSTTA</name>
<dbReference type="Proteomes" id="UP000195557">
    <property type="component" value="Unassembled WGS sequence"/>
</dbReference>
<dbReference type="GO" id="GO:0051287">
    <property type="term" value="F:NAD binding"/>
    <property type="evidence" value="ECO:0007669"/>
    <property type="project" value="InterPro"/>
</dbReference>
<organism evidence="10">
    <name type="scientific">Ostreococcus tauri</name>
    <name type="common">Marine green alga</name>
    <dbReference type="NCBI Taxonomy" id="70448"/>
    <lineage>
        <taxon>Eukaryota</taxon>
        <taxon>Viridiplantae</taxon>
        <taxon>Chlorophyta</taxon>
        <taxon>Mamiellophyceae</taxon>
        <taxon>Mamiellales</taxon>
        <taxon>Bathycoccaceae</taxon>
        <taxon>Ostreococcus</taxon>
    </lineage>
</organism>
<keyword evidence="3 6" id="KW-0479">Metal-binding</keyword>
<dbReference type="GO" id="GO:0006108">
    <property type="term" value="P:malate metabolic process"/>
    <property type="evidence" value="ECO:0007669"/>
    <property type="project" value="TreeGrafter"/>
</dbReference>
<keyword evidence="7" id="KW-0560">Oxidoreductase</keyword>
<feature type="active site" description="Proton donor" evidence="4">
    <location>
        <position position="51"/>
    </location>
</feature>
<dbReference type="PIRSF" id="PIRSF000106">
    <property type="entry name" value="ME"/>
    <property type="match status" value="1"/>
</dbReference>
<feature type="binding site" evidence="6">
    <location>
        <position position="216"/>
    </location>
    <ligand>
        <name>a divalent metal cation</name>
        <dbReference type="ChEBI" id="CHEBI:60240"/>
    </ligand>
</feature>
<feature type="binding site" evidence="6">
    <location>
        <position position="217"/>
    </location>
    <ligand>
        <name>a divalent metal cation</name>
        <dbReference type="ChEBI" id="CHEBI:60240"/>
    </ligand>
</feature>
<gene>
    <name evidence="10" type="ORF">BE221DRAFT_191106</name>
</gene>
<evidence type="ECO:0000313" key="10">
    <source>
        <dbReference type="EMBL" id="OUS47525.1"/>
    </source>
</evidence>
<dbReference type="EMBL" id="KZ155778">
    <property type="protein sequence ID" value="OUS47525.1"/>
    <property type="molecule type" value="Genomic_DNA"/>
</dbReference>
<dbReference type="FunFam" id="3.40.50.720:FF:000635">
    <property type="entry name" value="NADP-dependent malic enzyme"/>
    <property type="match status" value="1"/>
</dbReference>
<dbReference type="Pfam" id="PF00390">
    <property type="entry name" value="malic"/>
    <property type="match status" value="2"/>
</dbReference>
<dbReference type="InterPro" id="IPR012301">
    <property type="entry name" value="Malic_N_dom"/>
</dbReference>
<evidence type="ECO:0000256" key="2">
    <source>
        <dbReference type="ARBA" id="ARBA00008785"/>
    </source>
</evidence>
<dbReference type="SUPFAM" id="SSF51735">
    <property type="entry name" value="NAD(P)-binding Rossmann-fold domains"/>
    <property type="match status" value="1"/>
</dbReference>
<dbReference type="CDD" id="cd05312">
    <property type="entry name" value="NAD_bind_1_malic_enz"/>
    <property type="match status" value="1"/>
</dbReference>
<dbReference type="GO" id="GO:0046872">
    <property type="term" value="F:metal ion binding"/>
    <property type="evidence" value="ECO:0007669"/>
    <property type="project" value="UniProtKB-KW"/>
</dbReference>
<dbReference type="GO" id="GO:0004473">
    <property type="term" value="F:malate dehydrogenase (decarboxylating) (NADP+) activity"/>
    <property type="evidence" value="ECO:0007669"/>
    <property type="project" value="TreeGrafter"/>
</dbReference>
<feature type="binding site" evidence="5">
    <location>
        <position position="380"/>
    </location>
    <ligand>
        <name>(S)-malate</name>
        <dbReference type="ChEBI" id="CHEBI:15589"/>
    </ligand>
</feature>
<dbReference type="InterPro" id="IPR037062">
    <property type="entry name" value="Malic_N_dom_sf"/>
</dbReference>
<feature type="domain" description="Malic enzyme N-terminal" evidence="9">
    <location>
        <begin position="28"/>
        <end position="231"/>
    </location>
</feature>
<feature type="domain" description="Malic enzyme NAD-binding" evidence="8">
    <location>
        <begin position="241"/>
        <end position="495"/>
    </location>
</feature>
<evidence type="ECO:0000256" key="5">
    <source>
        <dbReference type="PIRSR" id="PIRSR000106-2"/>
    </source>
</evidence>
<comment type="cofactor">
    <cofactor evidence="6">
        <name>Mg(2+)</name>
        <dbReference type="ChEBI" id="CHEBI:18420"/>
    </cofactor>
    <cofactor evidence="6">
        <name>Mn(2+)</name>
        <dbReference type="ChEBI" id="CHEBI:29035"/>
    </cofactor>
    <text evidence="6">Divalent metal cations. Prefers magnesium or manganese.</text>
</comment>
<dbReference type="PROSITE" id="PS00331">
    <property type="entry name" value="MALIC_ENZYMES"/>
    <property type="match status" value="1"/>
</dbReference>
<evidence type="ECO:0000256" key="7">
    <source>
        <dbReference type="RuleBase" id="RU003426"/>
    </source>
</evidence>
<evidence type="ECO:0000259" key="9">
    <source>
        <dbReference type="SMART" id="SM01274"/>
    </source>
</evidence>
<dbReference type="Pfam" id="PF03949">
    <property type="entry name" value="Malic_M"/>
    <property type="match status" value="1"/>
</dbReference>
<dbReference type="InterPro" id="IPR012302">
    <property type="entry name" value="Malic_NAD-bd"/>
</dbReference>
<feature type="binding site" evidence="5">
    <location>
        <position position="127"/>
    </location>
    <ligand>
        <name>(S)-malate</name>
        <dbReference type="ChEBI" id="CHEBI:15589"/>
    </ligand>
</feature>
<dbReference type="NCBIfam" id="NF010052">
    <property type="entry name" value="PRK13529.1"/>
    <property type="match status" value="1"/>
</dbReference>
<evidence type="ECO:0000256" key="3">
    <source>
        <dbReference type="ARBA" id="ARBA00022723"/>
    </source>
</evidence>
<dbReference type="SUPFAM" id="SSF53223">
    <property type="entry name" value="Aminoacid dehydrogenase-like, N-terminal domain"/>
    <property type="match status" value="1"/>
</dbReference>
<dbReference type="eggNOG" id="KOG1257">
    <property type="taxonomic scope" value="Eukaryota"/>
</dbReference>
<comment type="cofactor">
    <cofactor evidence="1">
        <name>Mn(2+)</name>
        <dbReference type="ChEBI" id="CHEBI:29035"/>
    </cofactor>
</comment>
<dbReference type="AlphaFoldDB" id="A0A1Y5IKQ1"/>
<reference evidence="10" key="1">
    <citation type="submission" date="2017-04" db="EMBL/GenBank/DDBJ databases">
        <title>Population genomics of picophytoplankton unveils novel chromosome hypervariability.</title>
        <authorList>
            <consortium name="DOE Joint Genome Institute"/>
            <person name="Blanc-Mathieu R."/>
            <person name="Krasovec M."/>
            <person name="Hebrard M."/>
            <person name="Yau S."/>
            <person name="Desgranges E."/>
            <person name="Martin J."/>
            <person name="Schackwitz W."/>
            <person name="Kuo A."/>
            <person name="Salin G."/>
            <person name="Donnadieu C."/>
            <person name="Desdevises Y."/>
            <person name="Sanchez-Ferandin S."/>
            <person name="Moreau H."/>
            <person name="Rivals E."/>
            <person name="Grigoriev I.V."/>
            <person name="Grimsley N."/>
            <person name="Eyre-Walker A."/>
            <person name="Piganeau G."/>
        </authorList>
    </citation>
    <scope>NUCLEOTIDE SEQUENCE [LARGE SCALE GENOMIC DNA]</scope>
    <source>
        <strain evidence="10">RCC 1115</strain>
    </source>
</reference>
<dbReference type="Gene3D" id="3.40.50.720">
    <property type="entry name" value="NAD(P)-binding Rossmann-like Domain"/>
    <property type="match status" value="1"/>
</dbReference>
<evidence type="ECO:0000256" key="4">
    <source>
        <dbReference type="PIRSR" id="PIRSR000106-1"/>
    </source>
</evidence>
<proteinExistence type="inferred from homology"/>
<dbReference type="Gene3D" id="3.40.50.10380">
    <property type="entry name" value="Malic enzyme, N-terminal domain"/>
    <property type="match status" value="1"/>
</dbReference>
<dbReference type="SMART" id="SM00919">
    <property type="entry name" value="Malic_M"/>
    <property type="match status" value="1"/>
</dbReference>
<feature type="binding site" evidence="5">
    <location>
        <position position="426"/>
    </location>
    <ligand>
        <name>(S)-malate</name>
        <dbReference type="ChEBI" id="CHEBI:15589"/>
    </ligand>
</feature>
<dbReference type="PRINTS" id="PR00072">
    <property type="entry name" value="MALOXRDTASE"/>
</dbReference>
<comment type="similarity">
    <text evidence="2 7">Belongs to the malic enzymes family.</text>
</comment>
<accession>A0A1Y5IKQ1</accession>
<dbReference type="InterPro" id="IPR015884">
    <property type="entry name" value="Malic_enzyme_CS"/>
</dbReference>
<dbReference type="PANTHER" id="PTHR23406:SF68">
    <property type="entry name" value="MALIC ENZYME"/>
    <property type="match status" value="1"/>
</dbReference>
<dbReference type="InterPro" id="IPR046346">
    <property type="entry name" value="Aminoacid_DH-like_N_sf"/>
</dbReference>